<evidence type="ECO:0008006" key="4">
    <source>
        <dbReference type="Google" id="ProtNLM"/>
    </source>
</evidence>
<dbReference type="EMBL" id="RWJN01000123">
    <property type="protein sequence ID" value="TCD66747.1"/>
    <property type="molecule type" value="Genomic_DNA"/>
</dbReference>
<reference evidence="2 3" key="1">
    <citation type="submission" date="2018-11" db="EMBL/GenBank/DDBJ databases">
        <title>Genome assembly of Steccherinum ochraceum LE-BIN_3174, the white-rot fungus of the Steccherinaceae family (The Residual Polyporoid clade, Polyporales, Basidiomycota).</title>
        <authorList>
            <person name="Fedorova T.V."/>
            <person name="Glazunova O.A."/>
            <person name="Landesman E.O."/>
            <person name="Moiseenko K.V."/>
            <person name="Psurtseva N.V."/>
            <person name="Savinova O.S."/>
            <person name="Shakhova N.V."/>
            <person name="Tyazhelova T.V."/>
            <person name="Vasina D.V."/>
        </authorList>
    </citation>
    <scope>NUCLEOTIDE SEQUENCE [LARGE SCALE GENOMIC DNA]</scope>
    <source>
        <strain evidence="2 3">LE-BIN_3174</strain>
    </source>
</reference>
<feature type="region of interest" description="Disordered" evidence="1">
    <location>
        <begin position="465"/>
        <end position="505"/>
    </location>
</feature>
<gene>
    <name evidence="2" type="ORF">EIP91_000988</name>
</gene>
<protein>
    <recommendedName>
        <fullName evidence="4">BTB domain-containing protein</fullName>
    </recommendedName>
</protein>
<dbReference type="OrthoDB" id="6359816at2759"/>
<keyword evidence="3" id="KW-1185">Reference proteome</keyword>
<dbReference type="AlphaFoldDB" id="A0A4V2MWM1"/>
<evidence type="ECO:0000256" key="1">
    <source>
        <dbReference type="SAM" id="MobiDB-lite"/>
    </source>
</evidence>
<proteinExistence type="predicted"/>
<feature type="region of interest" description="Disordered" evidence="1">
    <location>
        <begin position="63"/>
        <end position="108"/>
    </location>
</feature>
<feature type="compositionally biased region" description="Acidic residues" evidence="1">
    <location>
        <begin position="83"/>
        <end position="99"/>
    </location>
</feature>
<evidence type="ECO:0000313" key="3">
    <source>
        <dbReference type="Proteomes" id="UP000292702"/>
    </source>
</evidence>
<sequence length="747" mass="82758">MTHPQARSALHQALAKSITSTDFIDTAYFLYSSRTRHGVGGQKAVLANSSTMQAEGSFFRQQLSKKAPRVPAPADNDYYDYMSDSDLEDDDATNEDEENQSVKSSTSSVSSLASSIHLLDDDDDISSQDPYAYLKRAYMGRTYPRTVAVVDFAAATWQALVFYIYTGEIKFAPLRCEGPRHQEEVLSKTERKIGDDFPTPCSPKSMYRLADAVGLEELKDIAFQEICNRFTQARIVDEVFSTFTSRYPELLQAEVDFIFSHPLTTQEAAGLKNNVRLAVQGKIPHAQRAMASLFEHLPLLIACPPTLEPEPIVKDTVTNGFEGQDGDPSALHYPPLVKPSLAEIPHHSEVKHATEETKYPLAVAQCVDVECQDLCGTSEHEVLHPEDVPPNVYPGLFGGPGRAAIAKKKKKNKPCYNFVDTVFYVYSSRESPKTRTRTVKRIYANYELLQSASPQLRDQLSSKFKGSALGDHDQSEDSDFEDDVDDDDGEDNDGKSATSDPSSNNADEFEVLASAPHSVLQASISPNRTFKHVINVSGVAAKTWHAFVYYLYSGNVEFAPLRSERDFLRIKSNSPQCQDVQPCSPKSMYRLGVIFNMYDLKVKALSELQRGLHFVSRAGIMNEMFSKFTSRYSDVISLEVGHFLTSRRNADSAATDVTPELEGKIAQVVEGKLPHAKPVLMSLLKRRPESPSRPVDATKRLVPVEVASGPAKDASPTRAKKKVVISVPSKCARADPYGESYGECPQD</sequence>
<dbReference type="InterPro" id="IPR011333">
    <property type="entry name" value="SKP1/BTB/POZ_sf"/>
</dbReference>
<name>A0A4V2MWM1_9APHY</name>
<feature type="compositionally biased region" description="Acidic residues" evidence="1">
    <location>
        <begin position="476"/>
        <end position="491"/>
    </location>
</feature>
<dbReference type="Proteomes" id="UP000292702">
    <property type="component" value="Unassembled WGS sequence"/>
</dbReference>
<dbReference type="PANTHER" id="PTHR24413">
    <property type="entry name" value="SPECKLE-TYPE POZ PROTEIN"/>
    <property type="match status" value="1"/>
</dbReference>
<dbReference type="Gene3D" id="3.30.710.10">
    <property type="entry name" value="Potassium Channel Kv1.1, Chain A"/>
    <property type="match status" value="1"/>
</dbReference>
<evidence type="ECO:0000313" key="2">
    <source>
        <dbReference type="EMBL" id="TCD66747.1"/>
    </source>
</evidence>
<comment type="caution">
    <text evidence="2">The sequence shown here is derived from an EMBL/GenBank/DDBJ whole genome shotgun (WGS) entry which is preliminary data.</text>
</comment>
<organism evidence="2 3">
    <name type="scientific">Steccherinum ochraceum</name>
    <dbReference type="NCBI Taxonomy" id="92696"/>
    <lineage>
        <taxon>Eukaryota</taxon>
        <taxon>Fungi</taxon>
        <taxon>Dikarya</taxon>
        <taxon>Basidiomycota</taxon>
        <taxon>Agaricomycotina</taxon>
        <taxon>Agaricomycetes</taxon>
        <taxon>Polyporales</taxon>
        <taxon>Steccherinaceae</taxon>
        <taxon>Steccherinum</taxon>
    </lineage>
</organism>
<feature type="compositionally biased region" description="Polar residues" evidence="1">
    <location>
        <begin position="495"/>
        <end position="505"/>
    </location>
</feature>
<accession>A0A4V2MWM1</accession>